<accession>A0A812ZV20</accession>
<evidence type="ECO:0000256" key="1">
    <source>
        <dbReference type="SAM" id="MobiDB-lite"/>
    </source>
</evidence>
<feature type="non-terminal residue" evidence="2">
    <location>
        <position position="209"/>
    </location>
</feature>
<feature type="region of interest" description="Disordered" evidence="1">
    <location>
        <begin position="173"/>
        <end position="193"/>
    </location>
</feature>
<evidence type="ECO:0000313" key="3">
    <source>
        <dbReference type="Proteomes" id="UP000601435"/>
    </source>
</evidence>
<protein>
    <submittedName>
        <fullName evidence="2">Uncharacterized protein</fullName>
    </submittedName>
</protein>
<organism evidence="2 3">
    <name type="scientific">Symbiodinium necroappetens</name>
    <dbReference type="NCBI Taxonomy" id="1628268"/>
    <lineage>
        <taxon>Eukaryota</taxon>
        <taxon>Sar</taxon>
        <taxon>Alveolata</taxon>
        <taxon>Dinophyceae</taxon>
        <taxon>Suessiales</taxon>
        <taxon>Symbiodiniaceae</taxon>
        <taxon>Symbiodinium</taxon>
    </lineage>
</organism>
<evidence type="ECO:0000313" key="2">
    <source>
        <dbReference type="EMBL" id="CAE7842572.1"/>
    </source>
</evidence>
<dbReference type="OrthoDB" id="443184at2759"/>
<dbReference type="EMBL" id="CAJNJA010050772">
    <property type="protein sequence ID" value="CAE7842572.1"/>
    <property type="molecule type" value="Genomic_DNA"/>
</dbReference>
<proteinExistence type="predicted"/>
<gene>
    <name evidence="2" type="ORF">SNEC2469_LOCUS25619</name>
</gene>
<sequence length="209" mass="23365">LRKGLVAQWNATPPGSMARFAFLKAFLLDKDLATIEVQPYFEELTENKEKEQFEELPLCVIKEKYKNLEGGDKFIQELQKSQAGKKHPQFDDENWRIYKIFKSIATTSAVGQTITCTMRVLALYLVRCMSIIYVCQGANINRVGNKTKARMEASGNRAERNAIAETLEAKVASMGKPATASGKGNNKGEKKRKKDGEIIAGVRLVVFSL</sequence>
<reference evidence="2" key="1">
    <citation type="submission" date="2021-02" db="EMBL/GenBank/DDBJ databases">
        <authorList>
            <person name="Dougan E. K."/>
            <person name="Rhodes N."/>
            <person name="Thang M."/>
            <person name="Chan C."/>
        </authorList>
    </citation>
    <scope>NUCLEOTIDE SEQUENCE</scope>
</reference>
<name>A0A812ZV20_9DINO</name>
<keyword evidence="3" id="KW-1185">Reference proteome</keyword>
<comment type="caution">
    <text evidence="2">The sequence shown here is derived from an EMBL/GenBank/DDBJ whole genome shotgun (WGS) entry which is preliminary data.</text>
</comment>
<dbReference type="Proteomes" id="UP000601435">
    <property type="component" value="Unassembled WGS sequence"/>
</dbReference>
<dbReference type="AlphaFoldDB" id="A0A812ZV20"/>